<accession>A0A1F7FM42</accession>
<name>A0A1F7FM42_UNCRA</name>
<dbReference type="InterPro" id="IPR050956">
    <property type="entry name" value="2C_system_His_kinase"/>
</dbReference>
<dbReference type="AlphaFoldDB" id="A0A1F7FM42"/>
<dbReference type="GO" id="GO:0000160">
    <property type="term" value="P:phosphorelay signal transduction system"/>
    <property type="evidence" value="ECO:0007669"/>
    <property type="project" value="InterPro"/>
</dbReference>
<feature type="modified residue" description="4-aspartylphosphate" evidence="2">
    <location>
        <position position="55"/>
    </location>
</feature>
<feature type="domain" description="Response regulatory" evidence="3">
    <location>
        <begin position="2"/>
        <end position="128"/>
    </location>
</feature>
<dbReference type="SMART" id="SM00448">
    <property type="entry name" value="REC"/>
    <property type="match status" value="1"/>
</dbReference>
<dbReference type="EMBL" id="MFYX01000004">
    <property type="protein sequence ID" value="OGK07542.1"/>
    <property type="molecule type" value="Genomic_DNA"/>
</dbReference>
<gene>
    <name evidence="4" type="ORF">A2519_01655</name>
</gene>
<keyword evidence="1 2" id="KW-0597">Phosphoprotein</keyword>
<evidence type="ECO:0000259" key="3">
    <source>
        <dbReference type="PROSITE" id="PS50110"/>
    </source>
</evidence>
<dbReference type="InterPro" id="IPR011006">
    <property type="entry name" value="CheY-like_superfamily"/>
</dbReference>
<dbReference type="PANTHER" id="PTHR43719:SF28">
    <property type="entry name" value="PEROXIDE STRESS-ACTIVATED HISTIDINE KINASE MAK1-RELATED"/>
    <property type="match status" value="1"/>
</dbReference>
<reference evidence="4 5" key="1">
    <citation type="journal article" date="2016" name="Nat. Commun.">
        <title>Thousands of microbial genomes shed light on interconnected biogeochemical processes in an aquifer system.</title>
        <authorList>
            <person name="Anantharaman K."/>
            <person name="Brown C.T."/>
            <person name="Hug L.A."/>
            <person name="Sharon I."/>
            <person name="Castelle C.J."/>
            <person name="Probst A.J."/>
            <person name="Thomas B.C."/>
            <person name="Singh A."/>
            <person name="Wilkins M.J."/>
            <person name="Karaoz U."/>
            <person name="Brodie E.L."/>
            <person name="Williams K.H."/>
            <person name="Hubbard S.S."/>
            <person name="Banfield J.F."/>
        </authorList>
    </citation>
    <scope>NUCLEOTIDE SEQUENCE [LARGE SCALE GENOMIC DNA]</scope>
</reference>
<evidence type="ECO:0000256" key="2">
    <source>
        <dbReference type="PROSITE-ProRule" id="PRU00169"/>
    </source>
</evidence>
<dbReference type="Gene3D" id="3.40.50.2300">
    <property type="match status" value="1"/>
</dbReference>
<evidence type="ECO:0000313" key="5">
    <source>
        <dbReference type="Proteomes" id="UP000179243"/>
    </source>
</evidence>
<proteinExistence type="predicted"/>
<dbReference type="SUPFAM" id="SSF52172">
    <property type="entry name" value="CheY-like"/>
    <property type="match status" value="1"/>
</dbReference>
<protein>
    <recommendedName>
        <fullName evidence="3">Response regulatory domain-containing protein</fullName>
    </recommendedName>
</protein>
<dbReference type="Pfam" id="PF00072">
    <property type="entry name" value="Response_reg"/>
    <property type="match status" value="1"/>
</dbReference>
<evidence type="ECO:0000256" key="1">
    <source>
        <dbReference type="ARBA" id="ARBA00022553"/>
    </source>
</evidence>
<dbReference type="InterPro" id="IPR001789">
    <property type="entry name" value="Sig_transdc_resp-reg_receiver"/>
</dbReference>
<dbReference type="PROSITE" id="PS50110">
    <property type="entry name" value="RESPONSE_REGULATORY"/>
    <property type="match status" value="1"/>
</dbReference>
<sequence length="130" mass="14761">MRTLIVEDEFTSRKILMKIMAAFGQCDIAVNGKEAIEAFCLAHEERRPYHVICLDILMPEMDGRETLQRIRSIEKKQGIEGLDGVKVVMITGCSDKEEIFSAFQEGCEAYIVKPVQQEKLVQEIKKLGLV</sequence>
<comment type="caution">
    <text evidence="4">The sequence shown here is derived from an EMBL/GenBank/DDBJ whole genome shotgun (WGS) entry which is preliminary data.</text>
</comment>
<dbReference type="CDD" id="cd17546">
    <property type="entry name" value="REC_hyHK_CKI1_RcsC-like"/>
    <property type="match status" value="1"/>
</dbReference>
<dbReference type="PANTHER" id="PTHR43719">
    <property type="entry name" value="TWO-COMPONENT HISTIDINE KINASE"/>
    <property type="match status" value="1"/>
</dbReference>
<evidence type="ECO:0000313" key="4">
    <source>
        <dbReference type="EMBL" id="OGK07542.1"/>
    </source>
</evidence>
<dbReference type="Proteomes" id="UP000179243">
    <property type="component" value="Unassembled WGS sequence"/>
</dbReference>
<organism evidence="4 5">
    <name type="scientific">Candidatus Raymondbacteria bacterium RIFOXYD12_FULL_49_13</name>
    <dbReference type="NCBI Taxonomy" id="1817890"/>
    <lineage>
        <taxon>Bacteria</taxon>
        <taxon>Raymondiibacteriota</taxon>
    </lineage>
</organism>